<feature type="transmembrane region" description="Helical" evidence="2">
    <location>
        <begin position="12"/>
        <end position="33"/>
    </location>
</feature>
<dbReference type="Proteomes" id="UP001597476">
    <property type="component" value="Unassembled WGS sequence"/>
</dbReference>
<reference evidence="4" key="1">
    <citation type="journal article" date="2019" name="Int. J. Syst. Evol. Microbiol.">
        <title>The Global Catalogue of Microorganisms (GCM) 10K type strain sequencing project: providing services to taxonomists for standard genome sequencing and annotation.</title>
        <authorList>
            <consortium name="The Broad Institute Genomics Platform"/>
            <consortium name="The Broad Institute Genome Sequencing Center for Infectious Disease"/>
            <person name="Wu L."/>
            <person name="Ma J."/>
        </authorList>
    </citation>
    <scope>NUCLEOTIDE SEQUENCE [LARGE SCALE GENOMIC DNA]</scope>
    <source>
        <strain evidence="4">KCTC 42398</strain>
    </source>
</reference>
<organism evidence="3 4">
    <name type="scientific">Hyunsoonleella rubra</name>
    <dbReference type="NCBI Taxonomy" id="1737062"/>
    <lineage>
        <taxon>Bacteria</taxon>
        <taxon>Pseudomonadati</taxon>
        <taxon>Bacteroidota</taxon>
        <taxon>Flavobacteriia</taxon>
        <taxon>Flavobacteriales</taxon>
        <taxon>Flavobacteriaceae</taxon>
    </lineage>
</organism>
<keyword evidence="2" id="KW-0472">Membrane</keyword>
<accession>A0ABW5TDZ2</accession>
<dbReference type="RefSeq" id="WP_380291085.1">
    <property type="nucleotide sequence ID" value="NZ_JBHULY010000016.1"/>
</dbReference>
<comment type="caution">
    <text evidence="3">The sequence shown here is derived from an EMBL/GenBank/DDBJ whole genome shotgun (WGS) entry which is preliminary data.</text>
</comment>
<protein>
    <submittedName>
        <fullName evidence="3">Type VI secretion system TssO</fullName>
    </submittedName>
</protein>
<dbReference type="InterPro" id="IPR039449">
    <property type="entry name" value="TssO"/>
</dbReference>
<dbReference type="Pfam" id="PF17561">
    <property type="entry name" value="TssO"/>
    <property type="match status" value="1"/>
</dbReference>
<evidence type="ECO:0000313" key="4">
    <source>
        <dbReference type="Proteomes" id="UP001597476"/>
    </source>
</evidence>
<keyword evidence="2" id="KW-1133">Transmembrane helix</keyword>
<evidence type="ECO:0000313" key="3">
    <source>
        <dbReference type="EMBL" id="MFD2726291.1"/>
    </source>
</evidence>
<evidence type="ECO:0000256" key="2">
    <source>
        <dbReference type="SAM" id="Phobius"/>
    </source>
</evidence>
<keyword evidence="2" id="KW-0812">Transmembrane</keyword>
<keyword evidence="4" id="KW-1185">Reference proteome</keyword>
<proteinExistence type="predicted"/>
<feature type="coiled-coil region" evidence="1">
    <location>
        <begin position="123"/>
        <end position="164"/>
    </location>
</feature>
<name>A0ABW5TDZ2_9FLAO</name>
<evidence type="ECO:0000256" key="1">
    <source>
        <dbReference type="SAM" id="Coils"/>
    </source>
</evidence>
<dbReference type="EMBL" id="JBHULY010000016">
    <property type="protein sequence ID" value="MFD2726291.1"/>
    <property type="molecule type" value="Genomic_DNA"/>
</dbReference>
<sequence length="171" mass="19821">MKPKNSKERRASFLKFLLLFVVTVVAILFAVYFNFKVPVKENAVLKEQVRLAEKEMKFQNAFANDMKAIKNMIDSLSISGHDSPYHHRRIADKLAELTKTIPTSDSVYQHSMYTTIIDTYLGLQEAKKRLSNLKDAESKLEEYKEELEKSRRDLKETEDKLFQARVISGQS</sequence>
<gene>
    <name evidence="3" type="primary">tssO</name>
    <name evidence="3" type="ORF">ACFSR8_08700</name>
</gene>
<keyword evidence="1" id="KW-0175">Coiled coil</keyword>